<protein>
    <submittedName>
        <fullName evidence="2">Uncharacterized protein</fullName>
    </submittedName>
</protein>
<organism evidence="2 3">
    <name type="scientific">Gonapodya prolifera (strain JEL478)</name>
    <name type="common">Monoblepharis prolifera</name>
    <dbReference type="NCBI Taxonomy" id="1344416"/>
    <lineage>
        <taxon>Eukaryota</taxon>
        <taxon>Fungi</taxon>
        <taxon>Fungi incertae sedis</taxon>
        <taxon>Chytridiomycota</taxon>
        <taxon>Chytridiomycota incertae sedis</taxon>
        <taxon>Monoblepharidomycetes</taxon>
        <taxon>Monoblepharidales</taxon>
        <taxon>Gonapodyaceae</taxon>
        <taxon>Gonapodya</taxon>
    </lineage>
</organism>
<evidence type="ECO:0000256" key="1">
    <source>
        <dbReference type="SAM" id="MobiDB-lite"/>
    </source>
</evidence>
<gene>
    <name evidence="2" type="ORF">M427DRAFT_280165</name>
</gene>
<feature type="region of interest" description="Disordered" evidence="1">
    <location>
        <begin position="1"/>
        <end position="20"/>
    </location>
</feature>
<dbReference type="Proteomes" id="UP000070544">
    <property type="component" value="Unassembled WGS sequence"/>
</dbReference>
<name>A0A139AZ68_GONPJ</name>
<proteinExistence type="predicted"/>
<sequence>MKKADFGDEAEVTPSDTAQSDDIIEYVDWIGVISGWIPKDRGVGGKGKPRIRKRKDADKDKDSNEVEPLTKEQKKEKRKEKSRKAIGDNYSHHELQDGVLGASAQNTGGGRPPDVATEDNISVKSRPLAPRLPSRSWEKRSLVIQTISGAPIQISGWRAVESSAIL</sequence>
<dbReference type="AlphaFoldDB" id="A0A139AZ68"/>
<feature type="region of interest" description="Disordered" evidence="1">
    <location>
        <begin position="36"/>
        <end position="134"/>
    </location>
</feature>
<dbReference type="EMBL" id="KQ965732">
    <property type="protein sequence ID" value="KXS21853.1"/>
    <property type="molecule type" value="Genomic_DNA"/>
</dbReference>
<evidence type="ECO:0000313" key="3">
    <source>
        <dbReference type="Proteomes" id="UP000070544"/>
    </source>
</evidence>
<feature type="compositionally biased region" description="Basic and acidic residues" evidence="1">
    <location>
        <begin position="83"/>
        <end position="96"/>
    </location>
</feature>
<dbReference type="OrthoDB" id="4093188at2759"/>
<evidence type="ECO:0000313" key="2">
    <source>
        <dbReference type="EMBL" id="KXS21853.1"/>
    </source>
</evidence>
<feature type="compositionally biased region" description="Basic and acidic residues" evidence="1">
    <location>
        <begin position="55"/>
        <end position="75"/>
    </location>
</feature>
<reference evidence="2 3" key="1">
    <citation type="journal article" date="2015" name="Genome Biol. Evol.">
        <title>Phylogenomic analyses indicate that early fungi evolved digesting cell walls of algal ancestors of land plants.</title>
        <authorList>
            <person name="Chang Y."/>
            <person name="Wang S."/>
            <person name="Sekimoto S."/>
            <person name="Aerts A.L."/>
            <person name="Choi C."/>
            <person name="Clum A."/>
            <person name="LaButti K.M."/>
            <person name="Lindquist E.A."/>
            <person name="Yee Ngan C."/>
            <person name="Ohm R.A."/>
            <person name="Salamov A.A."/>
            <person name="Grigoriev I.V."/>
            <person name="Spatafora J.W."/>
            <person name="Berbee M.L."/>
        </authorList>
    </citation>
    <scope>NUCLEOTIDE SEQUENCE [LARGE SCALE GENOMIC DNA]</scope>
    <source>
        <strain evidence="2 3">JEL478</strain>
    </source>
</reference>
<keyword evidence="3" id="KW-1185">Reference proteome</keyword>
<accession>A0A139AZ68</accession>